<evidence type="ECO:0000313" key="1">
    <source>
        <dbReference type="EMBL" id="PTU21864.1"/>
    </source>
</evidence>
<dbReference type="VEuPathDB" id="FungiDB:P175DRAFT_0434555"/>
<dbReference type="RefSeq" id="XP_040753256.1">
    <property type="nucleotide sequence ID" value="XM_040893668.1"/>
</dbReference>
<dbReference type="AlphaFoldDB" id="A0A2T5M003"/>
<sequence>MDEVNRRVLEAIRDLRTIRIISDVPTERLTSDNYLESAINLVEPFVKTWEIQHAVRHIVVDVYPRHTYIVFDINNHRYDFNVAHLQTFTIPVHILRLSKRSNDWTFFRREMEDRRVAKDIAELHRCNGQSQPPFFADHISGSVYLSPRPTGMHTGICHRCIIMRF</sequence>
<gene>
    <name evidence="1" type="ORF">P175DRAFT_0434555</name>
</gene>
<organism evidence="1 2">
    <name type="scientific">Aspergillus ochraceoroseus IBT 24754</name>
    <dbReference type="NCBI Taxonomy" id="1392256"/>
    <lineage>
        <taxon>Eukaryota</taxon>
        <taxon>Fungi</taxon>
        <taxon>Dikarya</taxon>
        <taxon>Ascomycota</taxon>
        <taxon>Pezizomycotina</taxon>
        <taxon>Eurotiomycetes</taxon>
        <taxon>Eurotiomycetidae</taxon>
        <taxon>Eurotiales</taxon>
        <taxon>Aspergillaceae</taxon>
        <taxon>Aspergillus</taxon>
        <taxon>Aspergillus subgen. Nidulantes</taxon>
    </lineage>
</organism>
<evidence type="ECO:0000313" key="2">
    <source>
        <dbReference type="Proteomes" id="UP000244073"/>
    </source>
</evidence>
<comment type="caution">
    <text evidence="1">The sequence shown here is derived from an EMBL/GenBank/DDBJ whole genome shotgun (WGS) entry which is preliminary data.</text>
</comment>
<reference evidence="1 2" key="1">
    <citation type="journal article" date="2018" name="Proc. Natl. Acad. Sci. U.S.A.">
        <title>Linking secondary metabolites to gene clusters through genome sequencing of six diverse Aspergillus species.</title>
        <authorList>
            <person name="Kaerboelling I."/>
            <person name="Vesth T.C."/>
            <person name="Frisvad J.C."/>
            <person name="Nybo J.L."/>
            <person name="Theobald S."/>
            <person name="Kuo A."/>
            <person name="Bowyer P."/>
            <person name="Matsuda Y."/>
            <person name="Mondo S."/>
            <person name="Lyhne E.K."/>
            <person name="Kogle M.E."/>
            <person name="Clum A."/>
            <person name="Lipzen A."/>
            <person name="Salamov A."/>
            <person name="Ngan C.Y."/>
            <person name="Daum C."/>
            <person name="Chiniquy J."/>
            <person name="Barry K."/>
            <person name="LaButti K."/>
            <person name="Haridas S."/>
            <person name="Simmons B.A."/>
            <person name="Magnuson J.K."/>
            <person name="Mortensen U.H."/>
            <person name="Larsen T.O."/>
            <person name="Grigoriev I.V."/>
            <person name="Baker S.E."/>
            <person name="Andersen M.R."/>
        </authorList>
    </citation>
    <scope>NUCLEOTIDE SEQUENCE [LARGE SCALE GENOMIC DNA]</scope>
    <source>
        <strain evidence="1 2">IBT 24754</strain>
    </source>
</reference>
<protein>
    <submittedName>
        <fullName evidence="1">Uncharacterized protein</fullName>
    </submittedName>
</protein>
<dbReference type="Proteomes" id="UP000244073">
    <property type="component" value="Unassembled WGS sequence"/>
</dbReference>
<accession>A0A2T5M003</accession>
<dbReference type="EMBL" id="MSFN02000003">
    <property type="protein sequence ID" value="PTU21864.1"/>
    <property type="molecule type" value="Genomic_DNA"/>
</dbReference>
<name>A0A2T5M003_9EURO</name>
<dbReference type="OrthoDB" id="4358740at2759"/>
<proteinExistence type="predicted"/>
<dbReference type="GeneID" id="63810550"/>